<reference evidence="1 2" key="1">
    <citation type="submission" date="2024-01" db="EMBL/GenBank/DDBJ databases">
        <authorList>
            <person name="Waweru B."/>
        </authorList>
    </citation>
    <scope>NUCLEOTIDE SEQUENCE [LARGE SCALE GENOMIC DNA]</scope>
</reference>
<name>A0AAV1S0K7_9ROSI</name>
<evidence type="ECO:0000313" key="2">
    <source>
        <dbReference type="Proteomes" id="UP001314170"/>
    </source>
</evidence>
<gene>
    <name evidence="1" type="ORF">DCAF_LOCUS17593</name>
</gene>
<keyword evidence="2" id="KW-1185">Reference proteome</keyword>
<sequence>MATHDMDNHVIMVWIEVDKCWKVGPTRGGEGEGTGERRRVVVVGCDGPKIDVDV</sequence>
<organism evidence="1 2">
    <name type="scientific">Dovyalis caffra</name>
    <dbReference type="NCBI Taxonomy" id="77055"/>
    <lineage>
        <taxon>Eukaryota</taxon>
        <taxon>Viridiplantae</taxon>
        <taxon>Streptophyta</taxon>
        <taxon>Embryophyta</taxon>
        <taxon>Tracheophyta</taxon>
        <taxon>Spermatophyta</taxon>
        <taxon>Magnoliopsida</taxon>
        <taxon>eudicotyledons</taxon>
        <taxon>Gunneridae</taxon>
        <taxon>Pentapetalae</taxon>
        <taxon>rosids</taxon>
        <taxon>fabids</taxon>
        <taxon>Malpighiales</taxon>
        <taxon>Salicaceae</taxon>
        <taxon>Flacourtieae</taxon>
        <taxon>Dovyalis</taxon>
    </lineage>
</organism>
<comment type="caution">
    <text evidence="1">The sequence shown here is derived from an EMBL/GenBank/DDBJ whole genome shotgun (WGS) entry which is preliminary data.</text>
</comment>
<dbReference type="AlphaFoldDB" id="A0AAV1S0K7"/>
<proteinExistence type="predicted"/>
<dbReference type="EMBL" id="CAWUPB010001161">
    <property type="protein sequence ID" value="CAK7344045.1"/>
    <property type="molecule type" value="Genomic_DNA"/>
</dbReference>
<evidence type="ECO:0000313" key="1">
    <source>
        <dbReference type="EMBL" id="CAK7344045.1"/>
    </source>
</evidence>
<dbReference type="Proteomes" id="UP001314170">
    <property type="component" value="Unassembled WGS sequence"/>
</dbReference>
<protein>
    <submittedName>
        <fullName evidence="1">Uncharacterized protein</fullName>
    </submittedName>
</protein>
<accession>A0AAV1S0K7</accession>